<evidence type="ECO:0000313" key="4">
    <source>
        <dbReference type="EMBL" id="SFF62462.1"/>
    </source>
</evidence>
<dbReference type="eggNOG" id="COG1221">
    <property type="taxonomic scope" value="Bacteria"/>
</dbReference>
<accession>A0A1I2K5U2</accession>
<dbReference type="PROSITE" id="PS51372">
    <property type="entry name" value="PRD_2"/>
    <property type="match status" value="1"/>
</dbReference>
<dbReference type="PANTHER" id="PTHR32071:SF38">
    <property type="entry name" value="PSP OPERON TRANSCRIPTIONAL ACTIVATOR"/>
    <property type="match status" value="1"/>
</dbReference>
<keyword evidence="2" id="KW-0067">ATP-binding</keyword>
<dbReference type="SUPFAM" id="SSF63520">
    <property type="entry name" value="PTS-regulatory domain, PRD"/>
    <property type="match status" value="1"/>
</dbReference>
<dbReference type="Gene3D" id="1.10.1790.10">
    <property type="entry name" value="PRD domain"/>
    <property type="match status" value="1"/>
</dbReference>
<name>A0A1I2K5U2_9CLOT</name>
<dbReference type="GO" id="GO:0006355">
    <property type="term" value="P:regulation of DNA-templated transcription"/>
    <property type="evidence" value="ECO:0007669"/>
    <property type="project" value="InterPro"/>
</dbReference>
<dbReference type="Pfam" id="PF00158">
    <property type="entry name" value="Sigma54_activat"/>
    <property type="match status" value="1"/>
</dbReference>
<dbReference type="InterPro" id="IPR002078">
    <property type="entry name" value="Sigma_54_int"/>
</dbReference>
<dbReference type="PANTHER" id="PTHR32071">
    <property type="entry name" value="TRANSCRIPTIONAL REGULATORY PROTEIN"/>
    <property type="match status" value="1"/>
</dbReference>
<dbReference type="CDD" id="cd00009">
    <property type="entry name" value="AAA"/>
    <property type="match status" value="1"/>
</dbReference>
<dbReference type="GeneID" id="90543862"/>
<dbReference type="InterPro" id="IPR027417">
    <property type="entry name" value="P-loop_NTPase"/>
</dbReference>
<dbReference type="InterPro" id="IPR036390">
    <property type="entry name" value="WH_DNA-bd_sf"/>
</dbReference>
<dbReference type="GO" id="GO:0003677">
    <property type="term" value="F:DNA binding"/>
    <property type="evidence" value="ECO:0007669"/>
    <property type="project" value="UniProtKB-KW"/>
</dbReference>
<dbReference type="RefSeq" id="WP_027637403.1">
    <property type="nucleotide sequence ID" value="NZ_BAAACD010000045.1"/>
</dbReference>
<protein>
    <submittedName>
        <fullName evidence="4">Transcriptional regulator containing an AAA-type ATPase domain and a DNA-binding domain</fullName>
    </submittedName>
</protein>
<dbReference type="InterPro" id="IPR036388">
    <property type="entry name" value="WH-like_DNA-bd_sf"/>
</dbReference>
<reference evidence="4 5" key="1">
    <citation type="submission" date="2016-10" db="EMBL/GenBank/DDBJ databases">
        <authorList>
            <person name="de Groot N.N."/>
        </authorList>
    </citation>
    <scope>NUCLEOTIDE SEQUENCE [LARGE SCALE GENOMIC DNA]</scope>
    <source>
        <strain evidence="4 5">NLAE-zl-G419</strain>
    </source>
</reference>
<keyword evidence="1" id="KW-0547">Nucleotide-binding</keyword>
<evidence type="ECO:0000256" key="1">
    <source>
        <dbReference type="ARBA" id="ARBA00022741"/>
    </source>
</evidence>
<dbReference type="SUPFAM" id="SSF46785">
    <property type="entry name" value="Winged helix' DNA-binding domain"/>
    <property type="match status" value="1"/>
</dbReference>
<dbReference type="GO" id="GO:0005524">
    <property type="term" value="F:ATP binding"/>
    <property type="evidence" value="ECO:0007669"/>
    <property type="project" value="UniProtKB-KW"/>
</dbReference>
<dbReference type="SUPFAM" id="SSF52540">
    <property type="entry name" value="P-loop containing nucleoside triphosphate hydrolases"/>
    <property type="match status" value="1"/>
</dbReference>
<evidence type="ECO:0000313" key="5">
    <source>
        <dbReference type="Proteomes" id="UP000182135"/>
    </source>
</evidence>
<gene>
    <name evidence="4" type="ORF">SAMN04487885_104175</name>
</gene>
<dbReference type="PROSITE" id="PS50045">
    <property type="entry name" value="SIGMA54_INTERACT_4"/>
    <property type="match status" value="1"/>
</dbReference>
<dbReference type="InterPro" id="IPR011608">
    <property type="entry name" value="PRD"/>
</dbReference>
<dbReference type="InterPro" id="IPR003593">
    <property type="entry name" value="AAA+_ATPase"/>
</dbReference>
<dbReference type="Gene3D" id="1.10.10.10">
    <property type="entry name" value="Winged helix-like DNA-binding domain superfamily/Winged helix DNA-binding domain"/>
    <property type="match status" value="1"/>
</dbReference>
<dbReference type="AlphaFoldDB" id="A0A1I2K5U2"/>
<proteinExistence type="predicted"/>
<dbReference type="PROSITE" id="PS00676">
    <property type="entry name" value="SIGMA54_INTERACT_2"/>
    <property type="match status" value="1"/>
</dbReference>
<dbReference type="Gene3D" id="3.40.50.300">
    <property type="entry name" value="P-loop containing nucleotide triphosphate hydrolases"/>
    <property type="match status" value="1"/>
</dbReference>
<dbReference type="SMART" id="SM00382">
    <property type="entry name" value="AAA"/>
    <property type="match status" value="1"/>
</dbReference>
<dbReference type="Pfam" id="PF00874">
    <property type="entry name" value="PRD"/>
    <property type="match status" value="1"/>
</dbReference>
<keyword evidence="5" id="KW-1185">Reference proteome</keyword>
<dbReference type="STRING" id="1529.SAMN04487885_104175"/>
<sequence length="529" mass="60159">MKRIDSIFNSIKTLDKGDGVTTSEISSYLNLERSNVSKDLNILVNNGSLYKNNARPVRYFLNNPNSIDFSHKSSLDNLAYLYPSLTEAIKLAKTAILYPPNGMNSLIIGNTGVGKSMLAQLMHEYANSINKGKDMPFLHFNCSDYSNNVQLLSSHLFGVKKGTFTGATEDRAGLIEQADGGILFLDEIHNLPSEGQEMLFIFMDTGYFKRFGEVSKKIKSSARIICATNKDISTSLLDTFIRRIPIKIYLPDLNERLIEERLTLIEHFLKEESMKLSKPVLVSYNAMLCLLSYDCPYNIGQLKNDITLAVANAYASYFINNKKQIKINSPDLPNDLKKPLSSPLTKERELINSLKSIDGYFTYDENTEVTSLSFLKQKHIILSTFKKLIKNVDNTLKNRNTNSALINSIFTDYFNIIDENMATYHYSLNNSAFDEILSSISHLQNSLTDALNDDITKDFFHIHLDMLYDRINLMDFNALPMLNKLKDLFPNHYIEALTLKSIIEKTYNINLSSIEILFLTLFALFIIEK</sequence>
<dbReference type="EMBL" id="FOOE01000004">
    <property type="protein sequence ID" value="SFF62462.1"/>
    <property type="molecule type" value="Genomic_DNA"/>
</dbReference>
<evidence type="ECO:0000256" key="3">
    <source>
        <dbReference type="ARBA" id="ARBA00023125"/>
    </source>
</evidence>
<organism evidence="4 5">
    <name type="scientific">Clostridium cadaveris</name>
    <dbReference type="NCBI Taxonomy" id="1529"/>
    <lineage>
        <taxon>Bacteria</taxon>
        <taxon>Bacillati</taxon>
        <taxon>Bacillota</taxon>
        <taxon>Clostridia</taxon>
        <taxon>Eubacteriales</taxon>
        <taxon>Clostridiaceae</taxon>
        <taxon>Clostridium</taxon>
    </lineage>
</organism>
<evidence type="ECO:0000256" key="2">
    <source>
        <dbReference type="ARBA" id="ARBA00022840"/>
    </source>
</evidence>
<dbReference type="InterPro" id="IPR036634">
    <property type="entry name" value="PRD_sf"/>
</dbReference>
<dbReference type="OrthoDB" id="9765164at2"/>
<dbReference type="InterPro" id="IPR025943">
    <property type="entry name" value="Sigma_54_int_dom_ATP-bd_2"/>
</dbReference>
<dbReference type="Proteomes" id="UP000182135">
    <property type="component" value="Unassembled WGS sequence"/>
</dbReference>
<keyword evidence="3 4" id="KW-0238">DNA-binding</keyword>